<dbReference type="AlphaFoldDB" id="A0A9D1EBY2"/>
<accession>A0A9D1EBY2</accession>
<dbReference type="SUPFAM" id="SSF51161">
    <property type="entry name" value="Trimeric LpxA-like enzymes"/>
    <property type="match status" value="1"/>
</dbReference>
<dbReference type="Gene3D" id="3.40.50.20">
    <property type="match status" value="1"/>
</dbReference>
<comment type="caution">
    <text evidence="1">The sequence shown here is derived from an EMBL/GenBank/DDBJ whole genome shotgun (WGS) entry which is preliminary data.</text>
</comment>
<name>A0A9D1EBY2_9FIRM</name>
<dbReference type="EMBL" id="DVHN01000007">
    <property type="protein sequence ID" value="HIR87517.1"/>
    <property type="molecule type" value="Genomic_DNA"/>
</dbReference>
<evidence type="ECO:0000313" key="1">
    <source>
        <dbReference type="EMBL" id="HIR87517.1"/>
    </source>
</evidence>
<dbReference type="Proteomes" id="UP000824201">
    <property type="component" value="Unassembled WGS sequence"/>
</dbReference>
<sequence>MNKNLLIVGNGQFAAMAYEVAEHMGCFEKIDFLYDGMQEAVGDLKDMERLSVKYSYGISAVENVQERLDLTRKLEESCYRIPILVHPKSHISKGSSLFKGVIVQSMAVVQGGATLCNNVFVCAGTVVGSNCLVGDCCTLEFNSIVMPNTIIRMGTRISAGTVARGNYIAQNDPNARWTKEHIAQFGREPSFF</sequence>
<protein>
    <recommendedName>
        <fullName evidence="3">PglD N-terminal domain-containing protein</fullName>
    </recommendedName>
</protein>
<organism evidence="1 2">
    <name type="scientific">Candidatus Fimimorpha faecalis</name>
    <dbReference type="NCBI Taxonomy" id="2840824"/>
    <lineage>
        <taxon>Bacteria</taxon>
        <taxon>Bacillati</taxon>
        <taxon>Bacillota</taxon>
        <taxon>Clostridia</taxon>
        <taxon>Eubacteriales</taxon>
        <taxon>Candidatus Fimimorpha</taxon>
    </lineage>
</organism>
<proteinExistence type="predicted"/>
<gene>
    <name evidence="1" type="ORF">IAC96_01060</name>
</gene>
<reference evidence="1" key="1">
    <citation type="submission" date="2020-10" db="EMBL/GenBank/DDBJ databases">
        <authorList>
            <person name="Gilroy R."/>
        </authorList>
    </citation>
    <scope>NUCLEOTIDE SEQUENCE</scope>
    <source>
        <strain evidence="1">ChiW13-3771</strain>
    </source>
</reference>
<dbReference type="Gene3D" id="2.160.10.10">
    <property type="entry name" value="Hexapeptide repeat proteins"/>
    <property type="match status" value="1"/>
</dbReference>
<evidence type="ECO:0000313" key="2">
    <source>
        <dbReference type="Proteomes" id="UP000824201"/>
    </source>
</evidence>
<dbReference type="InterPro" id="IPR011004">
    <property type="entry name" value="Trimer_LpxA-like_sf"/>
</dbReference>
<reference evidence="1" key="2">
    <citation type="journal article" date="2021" name="PeerJ">
        <title>Extensive microbial diversity within the chicken gut microbiome revealed by metagenomics and culture.</title>
        <authorList>
            <person name="Gilroy R."/>
            <person name="Ravi A."/>
            <person name="Getino M."/>
            <person name="Pursley I."/>
            <person name="Horton D.L."/>
            <person name="Alikhan N.F."/>
            <person name="Baker D."/>
            <person name="Gharbi K."/>
            <person name="Hall N."/>
            <person name="Watson M."/>
            <person name="Adriaenssens E.M."/>
            <person name="Foster-Nyarko E."/>
            <person name="Jarju S."/>
            <person name="Secka A."/>
            <person name="Antonio M."/>
            <person name="Oren A."/>
            <person name="Chaudhuri R.R."/>
            <person name="La Ragione R."/>
            <person name="Hildebrand F."/>
            <person name="Pallen M.J."/>
        </authorList>
    </citation>
    <scope>NUCLEOTIDE SEQUENCE</scope>
    <source>
        <strain evidence="1">ChiW13-3771</strain>
    </source>
</reference>
<evidence type="ECO:0008006" key="3">
    <source>
        <dbReference type="Google" id="ProtNLM"/>
    </source>
</evidence>